<evidence type="ECO:0000313" key="7">
    <source>
        <dbReference type="Proteomes" id="UP001501285"/>
    </source>
</evidence>
<sequence>MALVLGGGGILGASEVGMLRALLDAGVSPDIVVGTSVGAINGALVAAQPTRDAVERLTSLWTQATRAGVFTESWWRQAVRVARLGTHLHSSDSLRELLTEHLPDRPIEDLAVHFECVAARIETASARWFDRGPVVEAVLASCAVPGLLPAVRIDGEHYLDGGLVHSIPIARALTLGAREVYVLQVGRIEHPLEVPRRAWEVGLVSFEIARRHRFNEELASVPDGIDVHVLPTGVVGSPSLSLRYRGAAGVRERIERAFEATSEYLEKQAPGGGVVGRTGRDGSTP</sequence>
<protein>
    <submittedName>
        <fullName evidence="6">Patatin-like phospholipase family protein</fullName>
    </submittedName>
</protein>
<dbReference type="Gene3D" id="3.40.1090.10">
    <property type="entry name" value="Cytosolic phospholipase A2 catalytic domain"/>
    <property type="match status" value="2"/>
</dbReference>
<feature type="active site" description="Nucleophile" evidence="4">
    <location>
        <position position="36"/>
    </location>
</feature>
<dbReference type="Pfam" id="PF01734">
    <property type="entry name" value="Patatin"/>
    <property type="match status" value="1"/>
</dbReference>
<dbReference type="PROSITE" id="PS51635">
    <property type="entry name" value="PNPLA"/>
    <property type="match status" value="1"/>
</dbReference>
<feature type="domain" description="PNPLA" evidence="5">
    <location>
        <begin position="3"/>
        <end position="173"/>
    </location>
</feature>
<dbReference type="InterPro" id="IPR002641">
    <property type="entry name" value="PNPLA_dom"/>
</dbReference>
<evidence type="ECO:0000259" key="5">
    <source>
        <dbReference type="PROSITE" id="PS51635"/>
    </source>
</evidence>
<dbReference type="Proteomes" id="UP001501285">
    <property type="component" value="Unassembled WGS sequence"/>
</dbReference>
<name>A0ABN2TR32_9MICO</name>
<dbReference type="PANTHER" id="PTHR14226">
    <property type="entry name" value="NEUROPATHY TARGET ESTERASE/SWISS CHEESE D.MELANOGASTER"/>
    <property type="match status" value="1"/>
</dbReference>
<dbReference type="InterPro" id="IPR016035">
    <property type="entry name" value="Acyl_Trfase/lysoPLipase"/>
</dbReference>
<gene>
    <name evidence="6" type="ORF">GCM10009740_01330</name>
</gene>
<dbReference type="EMBL" id="BAAANB010000001">
    <property type="protein sequence ID" value="GAA2017575.1"/>
    <property type="molecule type" value="Genomic_DNA"/>
</dbReference>
<comment type="caution">
    <text evidence="6">The sequence shown here is derived from an EMBL/GenBank/DDBJ whole genome shotgun (WGS) entry which is preliminary data.</text>
</comment>
<feature type="short sequence motif" description="GXSXG" evidence="4">
    <location>
        <begin position="34"/>
        <end position="38"/>
    </location>
</feature>
<proteinExistence type="predicted"/>
<feature type="short sequence motif" description="GXGXXG" evidence="4">
    <location>
        <begin position="7"/>
        <end position="12"/>
    </location>
</feature>
<keyword evidence="2 4" id="KW-0442">Lipid degradation</keyword>
<evidence type="ECO:0000256" key="3">
    <source>
        <dbReference type="ARBA" id="ARBA00023098"/>
    </source>
</evidence>
<organism evidence="6 7">
    <name type="scientific">Terrabacter terrae</name>
    <dbReference type="NCBI Taxonomy" id="318434"/>
    <lineage>
        <taxon>Bacteria</taxon>
        <taxon>Bacillati</taxon>
        <taxon>Actinomycetota</taxon>
        <taxon>Actinomycetes</taxon>
        <taxon>Micrococcales</taxon>
        <taxon>Intrasporangiaceae</taxon>
        <taxon>Terrabacter</taxon>
    </lineage>
</organism>
<feature type="short sequence motif" description="DGA/G" evidence="4">
    <location>
        <begin position="160"/>
        <end position="162"/>
    </location>
</feature>
<keyword evidence="3 4" id="KW-0443">Lipid metabolism</keyword>
<dbReference type="PANTHER" id="PTHR14226:SF57">
    <property type="entry name" value="BLR7027 PROTEIN"/>
    <property type="match status" value="1"/>
</dbReference>
<reference evidence="6 7" key="1">
    <citation type="journal article" date="2019" name="Int. J. Syst. Evol. Microbiol.">
        <title>The Global Catalogue of Microorganisms (GCM) 10K type strain sequencing project: providing services to taxonomists for standard genome sequencing and annotation.</title>
        <authorList>
            <consortium name="The Broad Institute Genomics Platform"/>
            <consortium name="The Broad Institute Genome Sequencing Center for Infectious Disease"/>
            <person name="Wu L."/>
            <person name="Ma J."/>
        </authorList>
    </citation>
    <scope>NUCLEOTIDE SEQUENCE [LARGE SCALE GENOMIC DNA]</scope>
    <source>
        <strain evidence="6 7">JCM 14283</strain>
    </source>
</reference>
<dbReference type="SUPFAM" id="SSF52151">
    <property type="entry name" value="FabD/lysophospholipase-like"/>
    <property type="match status" value="1"/>
</dbReference>
<dbReference type="InterPro" id="IPR050301">
    <property type="entry name" value="NTE"/>
</dbReference>
<evidence type="ECO:0000313" key="6">
    <source>
        <dbReference type="EMBL" id="GAA2017575.1"/>
    </source>
</evidence>
<evidence type="ECO:0000256" key="2">
    <source>
        <dbReference type="ARBA" id="ARBA00022963"/>
    </source>
</evidence>
<feature type="active site" description="Proton acceptor" evidence="4">
    <location>
        <position position="160"/>
    </location>
</feature>
<evidence type="ECO:0000256" key="1">
    <source>
        <dbReference type="ARBA" id="ARBA00022801"/>
    </source>
</evidence>
<dbReference type="CDD" id="cd07209">
    <property type="entry name" value="Pat_hypo_Ecoli_Z1214_like"/>
    <property type="match status" value="1"/>
</dbReference>
<keyword evidence="1 4" id="KW-0378">Hydrolase</keyword>
<keyword evidence="7" id="KW-1185">Reference proteome</keyword>
<accession>A0ABN2TR32</accession>
<evidence type="ECO:0000256" key="4">
    <source>
        <dbReference type="PROSITE-ProRule" id="PRU01161"/>
    </source>
</evidence>